<dbReference type="SUPFAM" id="SSF56059">
    <property type="entry name" value="Glutathione synthetase ATP-binding domain-like"/>
    <property type="match status" value="1"/>
</dbReference>
<dbReference type="AlphaFoldDB" id="A0A0D6Z8Q0"/>
<name>A0A0D6Z8Q0_9BACI</name>
<gene>
    <name evidence="1" type="ORF">UB32_11170</name>
</gene>
<dbReference type="InterPro" id="IPR013815">
    <property type="entry name" value="ATP_grasp_subdomain_1"/>
</dbReference>
<protein>
    <recommendedName>
        <fullName evidence="3">YheC/YheD family protein</fullName>
    </recommendedName>
</protein>
<dbReference type="PATRIC" id="fig|285983.3.peg.887"/>
<organism evidence="1 2">
    <name type="scientific">Mesobacillus subterraneus</name>
    <dbReference type="NCBI Taxonomy" id="285983"/>
    <lineage>
        <taxon>Bacteria</taxon>
        <taxon>Bacillati</taxon>
        <taxon>Bacillota</taxon>
        <taxon>Bacilli</taxon>
        <taxon>Bacillales</taxon>
        <taxon>Bacillaceae</taxon>
        <taxon>Mesobacillus</taxon>
    </lineage>
</organism>
<comment type="caution">
    <text evidence="1">The sequence shown here is derived from an EMBL/GenBank/DDBJ whole genome shotgun (WGS) entry which is preliminary data.</text>
</comment>
<accession>A0A0D6Z8Q0</accession>
<dbReference type="OrthoDB" id="7869153at2"/>
<dbReference type="RefSeq" id="WP_044393823.1">
    <property type="nucleotide sequence ID" value="NZ_JXIQ01000088.1"/>
</dbReference>
<dbReference type="GO" id="GO:0005524">
    <property type="term" value="F:ATP binding"/>
    <property type="evidence" value="ECO:0007669"/>
    <property type="project" value="InterPro"/>
</dbReference>
<reference evidence="1 2" key="1">
    <citation type="submission" date="2015-01" db="EMBL/GenBank/DDBJ databases">
        <title>Draft genome sequences of the supercritical CO2 tolerant bacteria Bacillus subterraneus MITOT1 and Bacillus cereus MIT0214.</title>
        <authorList>
            <person name="Peet K.C."/>
            <person name="Thompson J.R."/>
        </authorList>
    </citation>
    <scope>NUCLEOTIDE SEQUENCE [LARGE SCALE GENOMIC DNA]</scope>
    <source>
        <strain evidence="1 2">MITOT1</strain>
    </source>
</reference>
<keyword evidence="2" id="KW-1185">Reference proteome</keyword>
<evidence type="ECO:0008006" key="3">
    <source>
        <dbReference type="Google" id="ProtNLM"/>
    </source>
</evidence>
<proteinExistence type="predicted"/>
<sequence length="361" mass="41067">MISFGMMARSFNSEHRYFTEIARRANPEKFTCFRFSPANIQPITEVVMGEKYDAKKGKWEKAQFPLPTIIYDRCFYATDLESKQAMAIVKWLKNRKDITFLGNGLPNKWRIYEVLSSSKLAPYVPETILAASGKTVLAQLNKWNTAILKPVFGSGGAGIFKIKYSDRKFTLSADVNGRLSETVFGSTSETENWLNRLFKKNEYMIQPYLALSDSQNRPFDIRILLQKDRSDNWVLRGKGIRRGHQDGILSNLAAGGEIVAFEDFVGSLDVRTRNFLSLELEEILSILPGILEASFPRLFELGIDIGVSKDYALWVLDTNSKPGRKVITSIDPELKEVLYQAPLEFAMLLSQTLPEREEQHL</sequence>
<dbReference type="Proteomes" id="UP000032512">
    <property type="component" value="Unassembled WGS sequence"/>
</dbReference>
<dbReference type="Pfam" id="PF14398">
    <property type="entry name" value="ATPgrasp_YheCD"/>
    <property type="match status" value="1"/>
</dbReference>
<dbReference type="EMBL" id="JXIQ01000088">
    <property type="protein sequence ID" value="KIY21922.1"/>
    <property type="molecule type" value="Genomic_DNA"/>
</dbReference>
<dbReference type="Gene3D" id="3.30.1490.20">
    <property type="entry name" value="ATP-grasp fold, A domain"/>
    <property type="match status" value="1"/>
</dbReference>
<evidence type="ECO:0000313" key="2">
    <source>
        <dbReference type="Proteomes" id="UP000032512"/>
    </source>
</evidence>
<evidence type="ECO:0000313" key="1">
    <source>
        <dbReference type="EMBL" id="KIY21922.1"/>
    </source>
</evidence>
<dbReference type="InterPro" id="IPR026838">
    <property type="entry name" value="YheC/D"/>
</dbReference>